<evidence type="ECO:0000313" key="3">
    <source>
        <dbReference type="EMBL" id="MFC7277730.1"/>
    </source>
</evidence>
<protein>
    <submittedName>
        <fullName evidence="3">Universal stress protein</fullName>
    </submittedName>
</protein>
<dbReference type="CDD" id="cd00293">
    <property type="entry name" value="USP-like"/>
    <property type="match status" value="1"/>
</dbReference>
<evidence type="ECO:0000313" key="4">
    <source>
        <dbReference type="Proteomes" id="UP001596548"/>
    </source>
</evidence>
<reference evidence="4" key="1">
    <citation type="journal article" date="2019" name="Int. J. Syst. Evol. Microbiol.">
        <title>The Global Catalogue of Microorganisms (GCM) 10K type strain sequencing project: providing services to taxonomists for standard genome sequencing and annotation.</title>
        <authorList>
            <consortium name="The Broad Institute Genomics Platform"/>
            <consortium name="The Broad Institute Genome Sequencing Center for Infectious Disease"/>
            <person name="Wu L."/>
            <person name="Ma J."/>
        </authorList>
    </citation>
    <scope>NUCLEOTIDE SEQUENCE [LARGE SCALE GENOMIC DNA]</scope>
    <source>
        <strain evidence="4">XZYJT-10</strain>
    </source>
</reference>
<keyword evidence="4" id="KW-1185">Reference proteome</keyword>
<sequence length="273" mass="28133">MTPQTPQPVAVGVGGAGGWRALAWAAEMAARTGDRLVLLHVCVPGSPLDRIVSDPAAAEIEVVEPALARAYASVGARLGRSRATLKIRAGAPSDQLVDASAGARLLIIGDGEGGRTMCRVVRQAHCPVVVVRPGDPAAHGPFHGHVVAGVDSSTASRAALEVAYEYAANRRLPLAAIHVTDGPPGDGARLLSDAVTPWRRMFPAVPTRCEVLAGPVGEGLIRTGVGAGLLVVGDKRRGVIGRARTGDVPLTVATEAPCPVAVVPLAQRDAERW</sequence>
<proteinExistence type="inferred from homology"/>
<accession>A0ABW2I0P5</accession>
<feature type="domain" description="UspA" evidence="2">
    <location>
        <begin position="8"/>
        <end position="132"/>
    </location>
</feature>
<name>A0ABW2I0P5_9ACTN</name>
<dbReference type="PRINTS" id="PR01438">
    <property type="entry name" value="UNVRSLSTRESS"/>
</dbReference>
<comment type="caution">
    <text evidence="3">The sequence shown here is derived from an EMBL/GenBank/DDBJ whole genome shotgun (WGS) entry which is preliminary data.</text>
</comment>
<gene>
    <name evidence="3" type="ORF">ACFQS1_27400</name>
</gene>
<dbReference type="SUPFAM" id="SSF52402">
    <property type="entry name" value="Adenine nucleotide alpha hydrolases-like"/>
    <property type="match status" value="2"/>
</dbReference>
<dbReference type="Proteomes" id="UP001596548">
    <property type="component" value="Unassembled WGS sequence"/>
</dbReference>
<dbReference type="InterPro" id="IPR006015">
    <property type="entry name" value="Universal_stress_UspA"/>
</dbReference>
<dbReference type="RefSeq" id="WP_378973698.1">
    <property type="nucleotide sequence ID" value="NZ_JBHTBJ010000025.1"/>
</dbReference>
<organism evidence="3 4">
    <name type="scientific">Paractinoplanes rhizophilus</name>
    <dbReference type="NCBI Taxonomy" id="1416877"/>
    <lineage>
        <taxon>Bacteria</taxon>
        <taxon>Bacillati</taxon>
        <taxon>Actinomycetota</taxon>
        <taxon>Actinomycetes</taxon>
        <taxon>Micromonosporales</taxon>
        <taxon>Micromonosporaceae</taxon>
        <taxon>Paractinoplanes</taxon>
    </lineage>
</organism>
<evidence type="ECO:0000256" key="1">
    <source>
        <dbReference type="ARBA" id="ARBA00008791"/>
    </source>
</evidence>
<dbReference type="EMBL" id="JBHTBJ010000025">
    <property type="protein sequence ID" value="MFC7277730.1"/>
    <property type="molecule type" value="Genomic_DNA"/>
</dbReference>
<dbReference type="PANTHER" id="PTHR46268">
    <property type="entry name" value="STRESS RESPONSE PROTEIN NHAX"/>
    <property type="match status" value="1"/>
</dbReference>
<dbReference type="InterPro" id="IPR014729">
    <property type="entry name" value="Rossmann-like_a/b/a_fold"/>
</dbReference>
<dbReference type="PANTHER" id="PTHR46268:SF6">
    <property type="entry name" value="UNIVERSAL STRESS PROTEIN UP12"/>
    <property type="match status" value="1"/>
</dbReference>
<comment type="similarity">
    <text evidence="1">Belongs to the universal stress protein A family.</text>
</comment>
<dbReference type="Gene3D" id="3.40.50.620">
    <property type="entry name" value="HUPs"/>
    <property type="match status" value="2"/>
</dbReference>
<dbReference type="Pfam" id="PF00582">
    <property type="entry name" value="Usp"/>
    <property type="match status" value="1"/>
</dbReference>
<evidence type="ECO:0000259" key="2">
    <source>
        <dbReference type="Pfam" id="PF00582"/>
    </source>
</evidence>
<dbReference type="InterPro" id="IPR006016">
    <property type="entry name" value="UspA"/>
</dbReference>